<dbReference type="Proteomes" id="UP000219338">
    <property type="component" value="Unassembled WGS sequence"/>
</dbReference>
<dbReference type="EMBL" id="FUEG01000023">
    <property type="protein sequence ID" value="SJL14399.1"/>
    <property type="molecule type" value="Genomic_DNA"/>
</dbReference>
<accession>A0A284S055</accession>
<keyword evidence="2" id="KW-1185">Reference proteome</keyword>
<dbReference type="OrthoDB" id="9977870at2759"/>
<evidence type="ECO:0000313" key="2">
    <source>
        <dbReference type="Proteomes" id="UP000219338"/>
    </source>
</evidence>
<gene>
    <name evidence="1" type="ORF">ARMOST_17855</name>
</gene>
<name>A0A284S055_ARMOS</name>
<dbReference type="AlphaFoldDB" id="A0A284S055"/>
<sequence>MTIASPNTTMIEDVDEVTSALITQLALQDITEISGTRKGKRRSDAVKTDEEHAFDLQADYWRMELDLQLAQSLN</sequence>
<dbReference type="STRING" id="47428.A0A284S055"/>
<proteinExistence type="predicted"/>
<reference evidence="2" key="1">
    <citation type="journal article" date="2017" name="Nat. Ecol. Evol.">
        <title>Genome expansion and lineage-specific genetic innovations in the forest pathogenic fungi Armillaria.</title>
        <authorList>
            <person name="Sipos G."/>
            <person name="Prasanna A.N."/>
            <person name="Walter M.C."/>
            <person name="O'Connor E."/>
            <person name="Balint B."/>
            <person name="Krizsan K."/>
            <person name="Kiss B."/>
            <person name="Hess J."/>
            <person name="Varga T."/>
            <person name="Slot J."/>
            <person name="Riley R."/>
            <person name="Boka B."/>
            <person name="Rigling D."/>
            <person name="Barry K."/>
            <person name="Lee J."/>
            <person name="Mihaltcheva S."/>
            <person name="LaButti K."/>
            <person name="Lipzen A."/>
            <person name="Waldron R."/>
            <person name="Moloney N.M."/>
            <person name="Sperisen C."/>
            <person name="Kredics L."/>
            <person name="Vagvoelgyi C."/>
            <person name="Patrignani A."/>
            <person name="Fitzpatrick D."/>
            <person name="Nagy I."/>
            <person name="Doyle S."/>
            <person name="Anderson J.B."/>
            <person name="Grigoriev I.V."/>
            <person name="Gueldener U."/>
            <person name="Muensterkoetter M."/>
            <person name="Nagy L.G."/>
        </authorList>
    </citation>
    <scope>NUCLEOTIDE SEQUENCE [LARGE SCALE GENOMIC DNA]</scope>
    <source>
        <strain evidence="2">C18/9</strain>
    </source>
</reference>
<evidence type="ECO:0000313" key="1">
    <source>
        <dbReference type="EMBL" id="SJL14399.1"/>
    </source>
</evidence>
<organism evidence="1 2">
    <name type="scientific">Armillaria ostoyae</name>
    <name type="common">Armillaria root rot fungus</name>
    <dbReference type="NCBI Taxonomy" id="47428"/>
    <lineage>
        <taxon>Eukaryota</taxon>
        <taxon>Fungi</taxon>
        <taxon>Dikarya</taxon>
        <taxon>Basidiomycota</taxon>
        <taxon>Agaricomycotina</taxon>
        <taxon>Agaricomycetes</taxon>
        <taxon>Agaricomycetidae</taxon>
        <taxon>Agaricales</taxon>
        <taxon>Marasmiineae</taxon>
        <taxon>Physalacriaceae</taxon>
        <taxon>Armillaria</taxon>
    </lineage>
</organism>
<protein>
    <submittedName>
        <fullName evidence="1">Uncharacterized protein</fullName>
    </submittedName>
</protein>